<dbReference type="Proteomes" id="UP000633619">
    <property type="component" value="Unassembled WGS sequence"/>
</dbReference>
<proteinExistence type="predicted"/>
<keyword evidence="4" id="KW-1185">Reference proteome</keyword>
<dbReference type="Pfam" id="PF07690">
    <property type="entry name" value="MFS_1"/>
    <property type="match status" value="1"/>
</dbReference>
<feature type="transmembrane region" description="Helical" evidence="2">
    <location>
        <begin position="104"/>
        <end position="126"/>
    </location>
</feature>
<feature type="transmembrane region" description="Helical" evidence="2">
    <location>
        <begin position="47"/>
        <end position="71"/>
    </location>
</feature>
<dbReference type="InterPro" id="IPR036259">
    <property type="entry name" value="MFS_trans_sf"/>
</dbReference>
<feature type="transmembrane region" description="Helical" evidence="2">
    <location>
        <begin position="305"/>
        <end position="332"/>
    </location>
</feature>
<protein>
    <submittedName>
        <fullName evidence="3">MFS transporter</fullName>
    </submittedName>
</protein>
<accession>A0A8I1A706</accession>
<evidence type="ECO:0000313" key="3">
    <source>
        <dbReference type="EMBL" id="MBH8593886.1"/>
    </source>
</evidence>
<evidence type="ECO:0000256" key="2">
    <source>
        <dbReference type="SAM" id="Phobius"/>
    </source>
</evidence>
<dbReference type="AlphaFoldDB" id="A0A8I1A706"/>
<evidence type="ECO:0000313" key="4">
    <source>
        <dbReference type="Proteomes" id="UP000633619"/>
    </source>
</evidence>
<feature type="transmembrane region" description="Helical" evidence="2">
    <location>
        <begin position="138"/>
        <end position="161"/>
    </location>
</feature>
<gene>
    <name evidence="3" type="ORF">I8U20_00915</name>
</gene>
<dbReference type="RefSeq" id="WP_181731054.1">
    <property type="nucleotide sequence ID" value="NZ_JACEIR010000001.1"/>
</dbReference>
<feature type="transmembrane region" description="Helical" evidence="2">
    <location>
        <begin position="376"/>
        <end position="395"/>
    </location>
</feature>
<feature type="transmembrane region" description="Helical" evidence="2">
    <location>
        <begin position="282"/>
        <end position="299"/>
    </location>
</feature>
<keyword evidence="2" id="KW-0812">Transmembrane</keyword>
<comment type="subcellular location">
    <subcellularLocation>
        <location evidence="1">Cell membrane</location>
        <topology evidence="1">Multi-pass membrane protein</topology>
    </subcellularLocation>
</comment>
<dbReference type="GO" id="GO:0005886">
    <property type="term" value="C:plasma membrane"/>
    <property type="evidence" value="ECO:0007669"/>
    <property type="project" value="UniProtKB-SubCell"/>
</dbReference>
<sequence>MRLFANMDRMDREAWLLLLTSSLFFMATSLSSTFVNVYLFKMEEDWVLISMFNLIQYFMTAVTFALGGWLIKKRDRVMAIRLGVAVLALFYLGVWWLGARSVDWFSALGVIMGLGSGFYWLAYHVMYFEITEKENRDIFNGLHGFCTSAGGIVAPFVSGLLISKMGELKGYRLIFGISLIIFLCAVLVSFFFRSRKARGNYALRSVLALARDRETDWFWVNLAMTGQGFREGVFAFLLGLLFFVIVKSELALGSFYTVSSAMSCLSFFIVSRYLRPDLRNRYMLVGAWMMGLAAVPFVFQPNEWTIWILGVGVSLFYPLYLSPMTAVVFDVIGQSGETAKYKVEYVVSREMALNLGRMAGVLLFAGWVQSSTSLSSIRWFVLVISFVQIFAWWAMRKIPVQKRVENHAWRM</sequence>
<dbReference type="Gene3D" id="1.20.1250.20">
    <property type="entry name" value="MFS general substrate transporter like domains"/>
    <property type="match status" value="1"/>
</dbReference>
<dbReference type="InterPro" id="IPR011701">
    <property type="entry name" value="MFS"/>
</dbReference>
<dbReference type="PANTHER" id="PTHR23526:SF2">
    <property type="entry name" value="MAJOR FACILITATOR SUPERFAMILY (MFS) PROFILE DOMAIN-CONTAINING PROTEIN"/>
    <property type="match status" value="1"/>
</dbReference>
<organism evidence="3 4">
    <name type="scientific">Thermoactinomyces intermedius</name>
    <dbReference type="NCBI Taxonomy" id="2024"/>
    <lineage>
        <taxon>Bacteria</taxon>
        <taxon>Bacillati</taxon>
        <taxon>Bacillota</taxon>
        <taxon>Bacilli</taxon>
        <taxon>Bacillales</taxon>
        <taxon>Thermoactinomycetaceae</taxon>
        <taxon>Thermoactinomyces</taxon>
    </lineage>
</organism>
<name>A0A8I1A706_THEIN</name>
<reference evidence="3 4" key="1">
    <citation type="submission" date="2020-12" db="EMBL/GenBank/DDBJ databases">
        <title>WGS of Thermoactinomyces spp.</title>
        <authorList>
            <person name="Cheng K."/>
        </authorList>
    </citation>
    <scope>NUCLEOTIDE SEQUENCE [LARGE SCALE GENOMIC DNA]</scope>
    <source>
        <strain evidence="4">CICC 10671\DSM 43846</strain>
    </source>
</reference>
<comment type="caution">
    <text evidence="3">The sequence shown here is derived from an EMBL/GenBank/DDBJ whole genome shotgun (WGS) entry which is preliminary data.</text>
</comment>
<feature type="transmembrane region" description="Helical" evidence="2">
    <location>
        <begin position="173"/>
        <end position="192"/>
    </location>
</feature>
<dbReference type="PANTHER" id="PTHR23526">
    <property type="entry name" value="INTEGRAL MEMBRANE TRANSPORT PROTEIN-RELATED"/>
    <property type="match status" value="1"/>
</dbReference>
<dbReference type="SUPFAM" id="SSF103473">
    <property type="entry name" value="MFS general substrate transporter"/>
    <property type="match status" value="1"/>
</dbReference>
<keyword evidence="2" id="KW-1133">Transmembrane helix</keyword>
<evidence type="ECO:0000256" key="1">
    <source>
        <dbReference type="ARBA" id="ARBA00004651"/>
    </source>
</evidence>
<dbReference type="EMBL" id="JAECVW010000001">
    <property type="protein sequence ID" value="MBH8593886.1"/>
    <property type="molecule type" value="Genomic_DNA"/>
</dbReference>
<dbReference type="GO" id="GO:0022857">
    <property type="term" value="F:transmembrane transporter activity"/>
    <property type="evidence" value="ECO:0007669"/>
    <property type="project" value="InterPro"/>
</dbReference>
<feature type="transmembrane region" description="Helical" evidence="2">
    <location>
        <begin position="228"/>
        <end position="246"/>
    </location>
</feature>
<keyword evidence="2" id="KW-0472">Membrane</keyword>
<dbReference type="InterPro" id="IPR052528">
    <property type="entry name" value="Sugar_transport-like"/>
</dbReference>
<feature type="transmembrane region" description="Helical" evidence="2">
    <location>
        <begin position="78"/>
        <end position="98"/>
    </location>
</feature>